<proteinExistence type="predicted"/>
<evidence type="ECO:0000256" key="3">
    <source>
        <dbReference type="ARBA" id="ARBA00022989"/>
    </source>
</evidence>
<evidence type="ECO:0000259" key="6">
    <source>
        <dbReference type="Pfam" id="PF00520"/>
    </source>
</evidence>
<keyword evidence="4 5" id="KW-0472">Membrane</keyword>
<evidence type="ECO:0000313" key="8">
    <source>
        <dbReference type="Proteomes" id="UP001642484"/>
    </source>
</evidence>
<accession>A0ABP0PNV3</accession>
<dbReference type="SUPFAM" id="SSF81324">
    <property type="entry name" value="Voltage-gated potassium channels"/>
    <property type="match status" value="1"/>
</dbReference>
<dbReference type="EMBL" id="CAXAMN010023362">
    <property type="protein sequence ID" value="CAK9077212.1"/>
    <property type="molecule type" value="Genomic_DNA"/>
</dbReference>
<protein>
    <recommendedName>
        <fullName evidence="6">Ion transport domain-containing protein</fullName>
    </recommendedName>
</protein>
<keyword evidence="8" id="KW-1185">Reference proteome</keyword>
<reference evidence="7 8" key="1">
    <citation type="submission" date="2024-02" db="EMBL/GenBank/DDBJ databases">
        <authorList>
            <person name="Chen Y."/>
            <person name="Shah S."/>
            <person name="Dougan E. K."/>
            <person name="Thang M."/>
            <person name="Chan C."/>
        </authorList>
    </citation>
    <scope>NUCLEOTIDE SEQUENCE [LARGE SCALE GENOMIC DNA]</scope>
</reference>
<organism evidence="7 8">
    <name type="scientific">Durusdinium trenchii</name>
    <dbReference type="NCBI Taxonomy" id="1381693"/>
    <lineage>
        <taxon>Eukaryota</taxon>
        <taxon>Sar</taxon>
        <taxon>Alveolata</taxon>
        <taxon>Dinophyceae</taxon>
        <taxon>Suessiales</taxon>
        <taxon>Symbiodiniaceae</taxon>
        <taxon>Durusdinium</taxon>
    </lineage>
</organism>
<name>A0ABP0PNV3_9DINO</name>
<keyword evidence="3 5" id="KW-1133">Transmembrane helix</keyword>
<dbReference type="PANTHER" id="PTHR10037:SF62">
    <property type="entry name" value="SODIUM CHANNEL PROTEIN 60E"/>
    <property type="match status" value="1"/>
</dbReference>
<feature type="transmembrane region" description="Helical" evidence="5">
    <location>
        <begin position="84"/>
        <end position="103"/>
    </location>
</feature>
<dbReference type="Gene3D" id="1.20.120.350">
    <property type="entry name" value="Voltage-gated potassium channels. Chain C"/>
    <property type="match status" value="1"/>
</dbReference>
<feature type="transmembrane region" description="Helical" evidence="5">
    <location>
        <begin position="51"/>
        <end position="72"/>
    </location>
</feature>
<dbReference type="InterPro" id="IPR005821">
    <property type="entry name" value="Ion_trans_dom"/>
</dbReference>
<feature type="transmembrane region" description="Helical" evidence="5">
    <location>
        <begin position="12"/>
        <end position="35"/>
    </location>
</feature>
<feature type="domain" description="Ion transport" evidence="6">
    <location>
        <begin position="16"/>
        <end position="181"/>
    </location>
</feature>
<gene>
    <name evidence="7" type="ORF">CCMP2556_LOCUS38059</name>
</gene>
<feature type="transmembrane region" description="Helical" evidence="5">
    <location>
        <begin position="159"/>
        <end position="182"/>
    </location>
</feature>
<dbReference type="InterPro" id="IPR043203">
    <property type="entry name" value="VGCC_Ca_Na"/>
</dbReference>
<dbReference type="InterPro" id="IPR027359">
    <property type="entry name" value="Volt_channel_dom_sf"/>
</dbReference>
<evidence type="ECO:0000313" key="7">
    <source>
        <dbReference type="EMBL" id="CAK9077212.1"/>
    </source>
</evidence>
<evidence type="ECO:0000256" key="2">
    <source>
        <dbReference type="ARBA" id="ARBA00022692"/>
    </source>
</evidence>
<dbReference type="Proteomes" id="UP001642484">
    <property type="component" value="Unassembled WGS sequence"/>
</dbReference>
<dbReference type="PANTHER" id="PTHR10037">
    <property type="entry name" value="VOLTAGE-GATED CATION CHANNEL CALCIUM AND SODIUM"/>
    <property type="match status" value="1"/>
</dbReference>
<keyword evidence="2 5" id="KW-0812">Transmembrane</keyword>
<evidence type="ECO:0000256" key="1">
    <source>
        <dbReference type="ARBA" id="ARBA00004141"/>
    </source>
</evidence>
<dbReference type="Pfam" id="PF00520">
    <property type="entry name" value="Ion_trans"/>
    <property type="match status" value="1"/>
</dbReference>
<comment type="caution">
    <text evidence="7">The sequence shown here is derived from an EMBL/GenBank/DDBJ whole genome shotgun (WGS) entry which is preliminary data.</text>
</comment>
<evidence type="ECO:0000256" key="4">
    <source>
        <dbReference type="ARBA" id="ARBA00023136"/>
    </source>
</evidence>
<sequence>MYYWETGCCQRIARSSCFENLTLLMIAVNSIWIWIDTDLNSSETLLDAEPVFVIMENLFCVYFCVELGFRFGAFKQKKNCAKDAWFVFDSVLVGLMVFETWILTVAVASMGSGATSAPGFLRVLRLFRLTRMARMARLLRACPELFVMLKAIGAALRSVMFALLLLLGLVYVFAIATFPYYIDDASYCATWAGCPVGTDFAQHFALTFASCPGFHANA</sequence>
<evidence type="ECO:0000256" key="5">
    <source>
        <dbReference type="SAM" id="Phobius"/>
    </source>
</evidence>
<comment type="subcellular location">
    <subcellularLocation>
        <location evidence="1">Membrane</location>
        <topology evidence="1">Multi-pass membrane protein</topology>
    </subcellularLocation>
</comment>